<evidence type="ECO:0000313" key="3">
    <source>
        <dbReference type="EMBL" id="KAJ0196378.1"/>
    </source>
</evidence>
<dbReference type="PANTHER" id="PTHR48077">
    <property type="entry name" value="TRYPTOPHAN SYNTHASE-RELATED"/>
    <property type="match status" value="1"/>
</dbReference>
<dbReference type="GO" id="GO:0000162">
    <property type="term" value="P:L-tryptophan biosynthetic process"/>
    <property type="evidence" value="ECO:0000318"/>
    <property type="project" value="GO_Central"/>
</dbReference>
<reference evidence="3 4" key="1">
    <citation type="journal article" date="2017" name="Nat. Commun.">
        <title>Genome assembly with in vitro proximity ligation data and whole-genome triplication in lettuce.</title>
        <authorList>
            <person name="Reyes-Chin-Wo S."/>
            <person name="Wang Z."/>
            <person name="Yang X."/>
            <person name="Kozik A."/>
            <person name="Arikit S."/>
            <person name="Song C."/>
            <person name="Xia L."/>
            <person name="Froenicke L."/>
            <person name="Lavelle D.O."/>
            <person name="Truco M.J."/>
            <person name="Xia R."/>
            <person name="Zhu S."/>
            <person name="Xu C."/>
            <person name="Xu H."/>
            <person name="Xu X."/>
            <person name="Cox K."/>
            <person name="Korf I."/>
            <person name="Meyers B.C."/>
            <person name="Michelmore R.W."/>
        </authorList>
    </citation>
    <scope>NUCLEOTIDE SEQUENCE [LARGE SCALE GENOMIC DNA]</scope>
    <source>
        <strain evidence="4">cv. Salinas</strain>
        <tissue evidence="3">Seedlings</tissue>
    </source>
</reference>
<keyword evidence="4" id="KW-1185">Reference proteome</keyword>
<dbReference type="Proteomes" id="UP000235145">
    <property type="component" value="Unassembled WGS sequence"/>
</dbReference>
<accession>A0A9R1UZF6</accession>
<organism evidence="3 4">
    <name type="scientific">Lactuca sativa</name>
    <name type="common">Garden lettuce</name>
    <dbReference type="NCBI Taxonomy" id="4236"/>
    <lineage>
        <taxon>Eukaryota</taxon>
        <taxon>Viridiplantae</taxon>
        <taxon>Streptophyta</taxon>
        <taxon>Embryophyta</taxon>
        <taxon>Tracheophyta</taxon>
        <taxon>Spermatophyta</taxon>
        <taxon>Magnoliopsida</taxon>
        <taxon>eudicotyledons</taxon>
        <taxon>Gunneridae</taxon>
        <taxon>Pentapetalae</taxon>
        <taxon>asterids</taxon>
        <taxon>campanulids</taxon>
        <taxon>Asterales</taxon>
        <taxon>Asteraceae</taxon>
        <taxon>Cichorioideae</taxon>
        <taxon>Cichorieae</taxon>
        <taxon>Lactucinae</taxon>
        <taxon>Lactuca</taxon>
    </lineage>
</organism>
<protein>
    <submittedName>
        <fullName evidence="3">Uncharacterized protein</fullName>
    </submittedName>
</protein>
<name>A0A9R1UZF6_LACSA</name>
<dbReference type="GO" id="GO:0004834">
    <property type="term" value="F:tryptophan synthase activity"/>
    <property type="evidence" value="ECO:0007669"/>
    <property type="project" value="InterPro"/>
</dbReference>
<evidence type="ECO:0000256" key="2">
    <source>
        <dbReference type="ARBA" id="ARBA00022898"/>
    </source>
</evidence>
<evidence type="ECO:0000313" key="4">
    <source>
        <dbReference type="Proteomes" id="UP000235145"/>
    </source>
</evidence>
<dbReference type="OrthoDB" id="10050244at2759"/>
<dbReference type="Gene3D" id="3.40.50.1100">
    <property type="match status" value="1"/>
</dbReference>
<keyword evidence="2" id="KW-0663">Pyridoxal phosphate</keyword>
<dbReference type="PANTHER" id="PTHR48077:SF3">
    <property type="entry name" value="TRYPTOPHAN SYNTHASE"/>
    <property type="match status" value="1"/>
</dbReference>
<sequence length="179" mass="20460">MVSDFHKVIGKEIREQSLEMWVGKPDVILAYVGGGSLAIGMFHEFLQDPEVKHIGVQISGRFKHKHHGNFWKDLSTLKDGEPGLIHGALTYILMDDEDNYIHDIQISDPRLNLSRSGFRTLLLKRHREGGVRMLKEERIKLHVRTAHVVTYLNKLCPTLADGFKIVIGCKWYLSTDVDD</sequence>
<dbReference type="AlphaFoldDB" id="A0A9R1UZF6"/>
<proteinExistence type="predicted"/>
<gene>
    <name evidence="3" type="ORF">LSAT_V11C700384940</name>
</gene>
<comment type="cofactor">
    <cofactor evidence="1">
        <name>pyridoxal 5'-phosphate</name>
        <dbReference type="ChEBI" id="CHEBI:597326"/>
    </cofactor>
</comment>
<evidence type="ECO:0000256" key="1">
    <source>
        <dbReference type="ARBA" id="ARBA00001933"/>
    </source>
</evidence>
<dbReference type="EMBL" id="NBSK02000007">
    <property type="protein sequence ID" value="KAJ0196378.1"/>
    <property type="molecule type" value="Genomic_DNA"/>
</dbReference>
<dbReference type="InterPro" id="IPR023026">
    <property type="entry name" value="Trp_synth_beta/beta-like"/>
</dbReference>
<dbReference type="GO" id="GO:0005737">
    <property type="term" value="C:cytoplasm"/>
    <property type="evidence" value="ECO:0000318"/>
    <property type="project" value="GO_Central"/>
</dbReference>
<dbReference type="InterPro" id="IPR036052">
    <property type="entry name" value="TrpB-like_PALP_sf"/>
</dbReference>
<comment type="caution">
    <text evidence="3">The sequence shown here is derived from an EMBL/GenBank/DDBJ whole genome shotgun (WGS) entry which is preliminary data.</text>
</comment>
<dbReference type="SUPFAM" id="SSF53686">
    <property type="entry name" value="Tryptophan synthase beta subunit-like PLP-dependent enzymes"/>
    <property type="match status" value="1"/>
</dbReference>